<accession>A0A511Z6Y6</accession>
<evidence type="ECO:0000313" key="1">
    <source>
        <dbReference type="EMBL" id="GEN83180.1"/>
    </source>
</evidence>
<reference evidence="1 2" key="1">
    <citation type="submission" date="2019-07" db="EMBL/GenBank/DDBJ databases">
        <title>Whole genome shotgun sequence of Sporosarcina luteola NBRC 105378.</title>
        <authorList>
            <person name="Hosoyama A."/>
            <person name="Uohara A."/>
            <person name="Ohji S."/>
            <person name="Ichikawa N."/>
        </authorList>
    </citation>
    <scope>NUCLEOTIDE SEQUENCE [LARGE SCALE GENOMIC DNA]</scope>
    <source>
        <strain evidence="1 2">NBRC 105378</strain>
    </source>
</reference>
<comment type="caution">
    <text evidence="1">The sequence shown here is derived from an EMBL/GenBank/DDBJ whole genome shotgun (WGS) entry which is preliminary data.</text>
</comment>
<proteinExistence type="predicted"/>
<dbReference type="OrthoDB" id="2927611at2"/>
<name>A0A511Z6Y6_9BACL</name>
<evidence type="ECO:0000313" key="2">
    <source>
        <dbReference type="Proteomes" id="UP000321901"/>
    </source>
</evidence>
<keyword evidence="2" id="KW-1185">Reference proteome</keyword>
<dbReference type="Proteomes" id="UP000321901">
    <property type="component" value="Unassembled WGS sequence"/>
</dbReference>
<dbReference type="RefSeq" id="WP_147056875.1">
    <property type="nucleotide sequence ID" value="NZ_BJYL01000018.1"/>
</dbReference>
<dbReference type="EMBL" id="BJYL01000018">
    <property type="protein sequence ID" value="GEN83180.1"/>
    <property type="molecule type" value="Genomic_DNA"/>
</dbReference>
<gene>
    <name evidence="1" type="ORF">SLU01_14920</name>
</gene>
<sequence>MHVLLDQTLGIPIPPEISASIREMKLKKGRDMKEFLSKKENNRIKSSLPLLKRTLETEVEEMGVYLKKHQKVLYIFDGNTTDAQLLKRVRNWYLPETVLQLVDGAKHRAYAYYLLKLLEEGYALSSSLPPPNGFIISGRSKIGNSSYYKIGRKSKEKNFYLQDSSSGKMHKAPSPDILINNLVKLDPDAEYVAVGNIDLPTNANVSYEPLHKWAMPNSVSYLSIFPLPERSDDK</sequence>
<dbReference type="AlphaFoldDB" id="A0A511Z6Y6"/>
<protein>
    <submittedName>
        <fullName evidence="1">Uncharacterized protein</fullName>
    </submittedName>
</protein>
<organism evidence="1 2">
    <name type="scientific">Sporosarcina luteola</name>
    <dbReference type="NCBI Taxonomy" id="582850"/>
    <lineage>
        <taxon>Bacteria</taxon>
        <taxon>Bacillati</taxon>
        <taxon>Bacillota</taxon>
        <taxon>Bacilli</taxon>
        <taxon>Bacillales</taxon>
        <taxon>Caryophanaceae</taxon>
        <taxon>Sporosarcina</taxon>
    </lineage>
</organism>